<evidence type="ECO:0000256" key="1">
    <source>
        <dbReference type="SAM" id="MobiDB-lite"/>
    </source>
</evidence>
<dbReference type="EMBL" id="OC324769">
    <property type="protein sequence ID" value="CAD7414537.1"/>
    <property type="molecule type" value="Genomic_DNA"/>
</dbReference>
<feature type="compositionally biased region" description="Basic and acidic residues" evidence="1">
    <location>
        <begin position="8"/>
        <end position="29"/>
    </location>
</feature>
<dbReference type="AlphaFoldDB" id="A0A7R9DJN8"/>
<proteinExistence type="predicted"/>
<organism evidence="2">
    <name type="scientific">Timema cristinae</name>
    <name type="common">Walking stick</name>
    <dbReference type="NCBI Taxonomy" id="61476"/>
    <lineage>
        <taxon>Eukaryota</taxon>
        <taxon>Metazoa</taxon>
        <taxon>Ecdysozoa</taxon>
        <taxon>Arthropoda</taxon>
        <taxon>Hexapoda</taxon>
        <taxon>Insecta</taxon>
        <taxon>Pterygota</taxon>
        <taxon>Neoptera</taxon>
        <taxon>Polyneoptera</taxon>
        <taxon>Phasmatodea</taxon>
        <taxon>Timematodea</taxon>
        <taxon>Timematoidea</taxon>
        <taxon>Timematidae</taxon>
        <taxon>Timema</taxon>
    </lineage>
</organism>
<reference evidence="2" key="1">
    <citation type="submission" date="2020-11" db="EMBL/GenBank/DDBJ databases">
        <authorList>
            <person name="Tran Van P."/>
        </authorList>
    </citation>
    <scope>NUCLEOTIDE SEQUENCE</scope>
</reference>
<evidence type="ECO:0000313" key="2">
    <source>
        <dbReference type="EMBL" id="CAD7414537.1"/>
    </source>
</evidence>
<feature type="region of interest" description="Disordered" evidence="1">
    <location>
        <begin position="1"/>
        <end position="40"/>
    </location>
</feature>
<gene>
    <name evidence="2" type="ORF">TCEB3V08_LOCUS12130</name>
</gene>
<sequence>MNGKKRGREILREREKGNDYETDNDEKRGNTKTTRRTSTTSCASTMMRINGKNSKLDLVQTKAMVVYVTFEHSGEPAEDGQNYVESVEDDIRRIHTDVVNSALKWGQVLKDYSLKKRKIMESLDAIEAKVRHSMSKKWALAVCGGDTCLSLSTKSVRHYTWGGGVLWDPPILSPGITLGEVVCFGILPSFLQASGLT</sequence>
<accession>A0A7R9DJN8</accession>
<protein>
    <submittedName>
        <fullName evidence="2">Uncharacterized protein</fullName>
    </submittedName>
</protein>
<name>A0A7R9DJN8_TIMCR</name>